<dbReference type="InterPro" id="IPR002048">
    <property type="entry name" value="EF_hand_dom"/>
</dbReference>
<feature type="domain" description="EF-hand" evidence="5">
    <location>
        <begin position="800"/>
        <end position="835"/>
    </location>
</feature>
<protein>
    <submittedName>
        <fullName evidence="6">Ef hand family protein</fullName>
    </submittedName>
</protein>
<evidence type="ECO:0000313" key="6">
    <source>
        <dbReference type="EMBL" id="CDW77803.1"/>
    </source>
</evidence>
<name>A0A078AAI2_STYLE</name>
<dbReference type="Pfam" id="PF13499">
    <property type="entry name" value="EF-hand_7"/>
    <property type="match status" value="5"/>
</dbReference>
<dbReference type="InterPro" id="IPR018247">
    <property type="entry name" value="EF_Hand_1_Ca_BS"/>
</dbReference>
<feature type="domain" description="EF-hand" evidence="5">
    <location>
        <begin position="506"/>
        <end position="541"/>
    </location>
</feature>
<feature type="region of interest" description="Disordered" evidence="4">
    <location>
        <begin position="653"/>
        <end position="711"/>
    </location>
</feature>
<dbReference type="InParanoid" id="A0A078AAI2"/>
<keyword evidence="7" id="KW-1185">Reference proteome</keyword>
<feature type="domain" description="EF-hand" evidence="5">
    <location>
        <begin position="73"/>
        <end position="108"/>
    </location>
</feature>
<evidence type="ECO:0000256" key="3">
    <source>
        <dbReference type="ARBA" id="ARBA00022837"/>
    </source>
</evidence>
<feature type="domain" description="EF-hand" evidence="5">
    <location>
        <begin position="764"/>
        <end position="799"/>
    </location>
</feature>
<dbReference type="SMART" id="SM00054">
    <property type="entry name" value="EFh"/>
    <property type="match status" value="11"/>
</dbReference>
<feature type="domain" description="EF-hand" evidence="5">
    <location>
        <begin position="37"/>
        <end position="72"/>
    </location>
</feature>
<feature type="domain" description="EF-hand" evidence="5">
    <location>
        <begin position="542"/>
        <end position="577"/>
    </location>
</feature>
<evidence type="ECO:0000259" key="5">
    <source>
        <dbReference type="PROSITE" id="PS50222"/>
    </source>
</evidence>
<reference evidence="6 7" key="1">
    <citation type="submission" date="2014-06" db="EMBL/GenBank/DDBJ databases">
        <authorList>
            <person name="Swart Estienne"/>
        </authorList>
    </citation>
    <scope>NUCLEOTIDE SEQUENCE [LARGE SCALE GENOMIC DNA]</scope>
    <source>
        <strain evidence="6 7">130c</strain>
    </source>
</reference>
<dbReference type="PANTHER" id="PTHR34524:SF6">
    <property type="entry name" value="CALCYPHOSINE LIKE"/>
    <property type="match status" value="1"/>
</dbReference>
<dbReference type="PROSITE" id="PS00018">
    <property type="entry name" value="EF_HAND_1"/>
    <property type="match status" value="9"/>
</dbReference>
<dbReference type="OrthoDB" id="425778at2759"/>
<dbReference type="PROSITE" id="PS50222">
    <property type="entry name" value="EF_HAND_2"/>
    <property type="match status" value="11"/>
</dbReference>
<evidence type="ECO:0000256" key="4">
    <source>
        <dbReference type="SAM" id="MobiDB-lite"/>
    </source>
</evidence>
<feature type="domain" description="EF-hand" evidence="5">
    <location>
        <begin position="836"/>
        <end position="871"/>
    </location>
</feature>
<sequence length="952" mass="109692">MDNRRRQQVSRSHQFSFTRFEESLKQKLSQKCQANQSEEQFLIKSFKFFDFSNSGEVDFPTFQRAIAKMGVVVDEEDLEVFFRAYDSNGNGKLDYKEFSDIVFNRAQASGSGNASQGRQQASTYRGLRDPKPYIEAIRDKIKQRGARGIIGLQRVFKIMDDNNSKSLDKQEFKKAVRDFKIDIPDEYIDIIFAAFDLNRDGTIDYDEFLRIIRGDLTAPRLALVKKAYAKLDKDGSGSVDIEDIRDVYNTSRHPDVISGKKTSDQILVEFLETFEMHHNIQNDGRPDGTVSLDEFVEYYTNVSASLDNDEYFAIMMNNSWNLSGDANTYKKQEKGWTNAEKKNAFVGQPHQGYKSGADAVKMVAQRSGMMSSENPLSTTTRYYNNNYESKRQTPSLANNERNYGEQKDHYQKTGVQSKNNPFTQNNETHYNGYHGKKVDEYVDKPQPKQPKYKTYMLQRIRDKCISRGERGLFGLKRLFQTFDTDNSGQLDFKEFKRAILDFKLDVEEQDIQNIFKSFDNNGDGVLDLSEFMEMMLGQLEGARLQVVDQAFDKLDPNGTGTVQYAKVRELFDGKKHPDVGNGRKTEEEAVSDFLEIYEIHHNTYNNFEKQPKVTRSEFREFYRTLSPTIEDDLVYLAMVKGVWGVKEYRPDVTERNFAGGKPDAVNSRDRYNKANSNKPPPFGVSQSENPQTWTSNNQAQHKRPSAQEQDNRIAGAPTKQQLFVQQQNKSQGGGSQYGGSQYGGASQVELLERFRERMAARGARGIMGLKKVFKIMDDDNSGFLDIYEFNKALKDYRVNVSPEESRKLFKIFDMNGDGNISYDEFLRQVIGEMNQNRQRLVKRAFDKLDKNGNGIVELDDIRGVYNAKNHPDVKLGKKTEDEVLTEFLDTFEAHFELLHPGSRDKKISFDEFVEYYNNISMSIDDDRYFDLMMTNAWNLNNTSYKKGWGAEY</sequence>
<dbReference type="SUPFAM" id="SSF47473">
    <property type="entry name" value="EF-hand"/>
    <property type="match status" value="4"/>
</dbReference>
<dbReference type="InterPro" id="IPR011992">
    <property type="entry name" value="EF-hand-dom_pair"/>
</dbReference>
<accession>A0A078AAI2</accession>
<organism evidence="6 7">
    <name type="scientific">Stylonychia lemnae</name>
    <name type="common">Ciliate</name>
    <dbReference type="NCBI Taxonomy" id="5949"/>
    <lineage>
        <taxon>Eukaryota</taxon>
        <taxon>Sar</taxon>
        <taxon>Alveolata</taxon>
        <taxon>Ciliophora</taxon>
        <taxon>Intramacronucleata</taxon>
        <taxon>Spirotrichea</taxon>
        <taxon>Stichotrichia</taxon>
        <taxon>Sporadotrichida</taxon>
        <taxon>Oxytrichidae</taxon>
        <taxon>Stylonychinae</taxon>
        <taxon>Stylonychia</taxon>
    </lineage>
</organism>
<feature type="domain" description="EF-hand" evidence="5">
    <location>
        <begin position="183"/>
        <end position="218"/>
    </location>
</feature>
<dbReference type="Gene3D" id="1.10.238.10">
    <property type="entry name" value="EF-hand"/>
    <property type="match status" value="7"/>
</dbReference>
<keyword evidence="1" id="KW-0479">Metal-binding</keyword>
<proteinExistence type="predicted"/>
<keyword evidence="3" id="KW-0106">Calcium</keyword>
<evidence type="ECO:0000256" key="2">
    <source>
        <dbReference type="ARBA" id="ARBA00022737"/>
    </source>
</evidence>
<evidence type="ECO:0000313" key="7">
    <source>
        <dbReference type="Proteomes" id="UP000039865"/>
    </source>
</evidence>
<evidence type="ECO:0000256" key="1">
    <source>
        <dbReference type="ARBA" id="ARBA00022723"/>
    </source>
</evidence>
<feature type="domain" description="EF-hand" evidence="5">
    <location>
        <begin position="219"/>
        <end position="254"/>
    </location>
</feature>
<dbReference type="InterPro" id="IPR051581">
    <property type="entry name" value="Ca-bind"/>
</dbReference>
<dbReference type="GO" id="GO:0005509">
    <property type="term" value="F:calcium ion binding"/>
    <property type="evidence" value="ECO:0007669"/>
    <property type="project" value="InterPro"/>
</dbReference>
<feature type="domain" description="EF-hand" evidence="5">
    <location>
        <begin position="147"/>
        <end position="182"/>
    </location>
</feature>
<feature type="domain" description="EF-hand" evidence="5">
    <location>
        <begin position="470"/>
        <end position="505"/>
    </location>
</feature>
<dbReference type="Proteomes" id="UP000039865">
    <property type="component" value="Unassembled WGS sequence"/>
</dbReference>
<feature type="compositionally biased region" description="Polar residues" evidence="4">
    <location>
        <begin position="684"/>
        <end position="699"/>
    </location>
</feature>
<dbReference type="EMBL" id="CCKQ01006491">
    <property type="protein sequence ID" value="CDW77803.1"/>
    <property type="molecule type" value="Genomic_DNA"/>
</dbReference>
<dbReference type="PANTHER" id="PTHR34524">
    <property type="entry name" value="CALCYPHOSIN"/>
    <property type="match status" value="1"/>
</dbReference>
<dbReference type="AlphaFoldDB" id="A0A078AAI2"/>
<gene>
    <name evidence="6" type="primary">Contig16523.g17588</name>
    <name evidence="6" type="ORF">STYLEM_6769</name>
</gene>
<dbReference type="CDD" id="cd00051">
    <property type="entry name" value="EFh"/>
    <property type="match status" value="6"/>
</dbReference>
<keyword evidence="2" id="KW-0677">Repeat</keyword>